<sequence length="530" mass="58348">YDDLDEEITKIKKEVQTYKDATEEIEGCMEDNGIMVKIGEAYTPVDEDTVLEKLATLVETSEAALSQKSDEIEAVRGELDSLKKVLYAKFGSSINLEKCPAAQERSVLGEAFAWLAAHLGHQRQAHCLSSGARDRLKPWRLFASLPLPALLKSMAVDGRLAFEVTMAEPPPRVAVFSVDLSFDSYFQQRSTFVLEANRRLIERHELQPGRTQWAPLPSPQQVWAHSCVTRAKLEAALKDPKVTAIEVDVAMGYLTGPDGSGNILVPVMAHPPVLTSDLSFEEFLDEVVQDGRRHVKFDFKDLESVQRCLPLLAERSRQLAANEQAVWLNADVLPGPGLRGWRCAVPAEAFFDAAETYCPGAHLSLGWKANPVGLESYTEADCRAMAELCRRHGQLAKGGVVFAVAARTASRNPEPLAALLAQVPGSQLLFWTGTWEPPILAATKGHLCKAPAVCIVIVIVLVIVVVVVVVGLHCEPVVIRTKKEAARASARLPAKNERFNKKCHNRARIVDFQLVSELQRVIQRRSGSCP</sequence>
<dbReference type="PANTHER" id="PTHR21184">
    <property type="entry name" value="MENORIN (DENDRITIC BRANCHING PROTEIN)"/>
    <property type="match status" value="1"/>
</dbReference>
<keyword evidence="3" id="KW-1133">Transmembrane helix</keyword>
<organism evidence="5 6">
    <name type="scientific">Symbiodinium pilosum</name>
    <name type="common">Dinoflagellate</name>
    <dbReference type="NCBI Taxonomy" id="2952"/>
    <lineage>
        <taxon>Eukaryota</taxon>
        <taxon>Sar</taxon>
        <taxon>Alveolata</taxon>
        <taxon>Dinophyceae</taxon>
        <taxon>Suessiales</taxon>
        <taxon>Symbiodiniaceae</taxon>
        <taxon>Symbiodinium</taxon>
    </lineage>
</organism>
<dbReference type="Pfam" id="PF10223">
    <property type="entry name" value="Menorin_N"/>
    <property type="match status" value="1"/>
</dbReference>
<comment type="similarity">
    <text evidence="1">Belongs to the prefoldin subunit beta family.</text>
</comment>
<dbReference type="SUPFAM" id="SSF46579">
    <property type="entry name" value="Prefoldin"/>
    <property type="match status" value="1"/>
</dbReference>
<dbReference type="EMBL" id="CAJNIZ010045526">
    <property type="protein sequence ID" value="CAE7722575.1"/>
    <property type="molecule type" value="Genomic_DNA"/>
</dbReference>
<proteinExistence type="inferred from homology"/>
<feature type="non-terminal residue" evidence="5">
    <location>
        <position position="1"/>
    </location>
</feature>
<feature type="domain" description="Menorin-like" evidence="4">
    <location>
        <begin position="222"/>
        <end position="435"/>
    </location>
</feature>
<comment type="caution">
    <text evidence="5">The sequence shown here is derived from an EMBL/GenBank/DDBJ whole genome shotgun (WGS) entry which is preliminary data.</text>
</comment>
<evidence type="ECO:0000256" key="3">
    <source>
        <dbReference type="SAM" id="Phobius"/>
    </source>
</evidence>
<feature type="transmembrane region" description="Helical" evidence="3">
    <location>
        <begin position="450"/>
        <end position="472"/>
    </location>
</feature>
<dbReference type="OrthoDB" id="413402at2759"/>
<evidence type="ECO:0000256" key="2">
    <source>
        <dbReference type="ARBA" id="ARBA00044953"/>
    </source>
</evidence>
<dbReference type="GO" id="GO:0006457">
    <property type="term" value="P:protein folding"/>
    <property type="evidence" value="ECO:0007669"/>
    <property type="project" value="InterPro"/>
</dbReference>
<gene>
    <name evidence="5" type="primary">fam151a</name>
    <name evidence="5" type="ORF">SPIL2461_LOCUS20613</name>
</gene>
<keyword evidence="3" id="KW-0812">Transmembrane</keyword>
<dbReference type="Pfam" id="PF01920">
    <property type="entry name" value="Prefoldin_2"/>
    <property type="match status" value="1"/>
</dbReference>
<accession>A0A812X820</accession>
<evidence type="ECO:0000313" key="5">
    <source>
        <dbReference type="EMBL" id="CAE7722575.1"/>
    </source>
</evidence>
<dbReference type="InterPro" id="IPR002777">
    <property type="entry name" value="PFD_beta-like"/>
</dbReference>
<name>A0A812X820_SYMPI</name>
<evidence type="ECO:0000313" key="6">
    <source>
        <dbReference type="Proteomes" id="UP000649617"/>
    </source>
</evidence>
<dbReference type="InterPro" id="IPR019356">
    <property type="entry name" value="Menorin_dom"/>
</dbReference>
<keyword evidence="6" id="KW-1185">Reference proteome</keyword>
<protein>
    <submittedName>
        <fullName evidence="5">Fam151a protein</fullName>
    </submittedName>
</protein>
<dbReference type="AlphaFoldDB" id="A0A812X820"/>
<dbReference type="GO" id="GO:0051082">
    <property type="term" value="F:unfolded protein binding"/>
    <property type="evidence" value="ECO:0007669"/>
    <property type="project" value="InterPro"/>
</dbReference>
<comment type="similarity">
    <text evidence="2">Belongs to the menorin family.</text>
</comment>
<keyword evidence="3" id="KW-0472">Membrane</keyword>
<dbReference type="Proteomes" id="UP000649617">
    <property type="component" value="Unassembled WGS sequence"/>
</dbReference>
<reference evidence="5" key="1">
    <citation type="submission" date="2021-02" db="EMBL/GenBank/DDBJ databases">
        <authorList>
            <person name="Dougan E. K."/>
            <person name="Rhodes N."/>
            <person name="Thang M."/>
            <person name="Chan C."/>
        </authorList>
    </citation>
    <scope>NUCLEOTIDE SEQUENCE</scope>
</reference>
<evidence type="ECO:0000256" key="1">
    <source>
        <dbReference type="ARBA" id="ARBA00008045"/>
    </source>
</evidence>
<dbReference type="PANTHER" id="PTHR21184:SF6">
    <property type="entry name" value="CONSERVED PLASMA MEMBRANE PROTEIN"/>
    <property type="match status" value="1"/>
</dbReference>
<dbReference type="GO" id="GO:0005615">
    <property type="term" value="C:extracellular space"/>
    <property type="evidence" value="ECO:0007669"/>
    <property type="project" value="TreeGrafter"/>
</dbReference>
<dbReference type="GO" id="GO:0016272">
    <property type="term" value="C:prefoldin complex"/>
    <property type="evidence" value="ECO:0007669"/>
    <property type="project" value="InterPro"/>
</dbReference>
<evidence type="ECO:0000259" key="4">
    <source>
        <dbReference type="Pfam" id="PF10223"/>
    </source>
</evidence>